<gene>
    <name evidence="1" type="ORF">MLD38_037504</name>
</gene>
<organism evidence="1 2">
    <name type="scientific">Melastoma candidum</name>
    <dbReference type="NCBI Taxonomy" id="119954"/>
    <lineage>
        <taxon>Eukaryota</taxon>
        <taxon>Viridiplantae</taxon>
        <taxon>Streptophyta</taxon>
        <taxon>Embryophyta</taxon>
        <taxon>Tracheophyta</taxon>
        <taxon>Spermatophyta</taxon>
        <taxon>Magnoliopsida</taxon>
        <taxon>eudicotyledons</taxon>
        <taxon>Gunneridae</taxon>
        <taxon>Pentapetalae</taxon>
        <taxon>rosids</taxon>
        <taxon>malvids</taxon>
        <taxon>Myrtales</taxon>
        <taxon>Melastomataceae</taxon>
        <taxon>Melastomatoideae</taxon>
        <taxon>Melastomateae</taxon>
        <taxon>Melastoma</taxon>
    </lineage>
</organism>
<comment type="caution">
    <text evidence="1">The sequence shown here is derived from an EMBL/GenBank/DDBJ whole genome shotgun (WGS) entry which is preliminary data.</text>
</comment>
<dbReference type="EMBL" id="CM042890">
    <property type="protein sequence ID" value="KAI4312704.1"/>
    <property type="molecule type" value="Genomic_DNA"/>
</dbReference>
<evidence type="ECO:0000313" key="2">
    <source>
        <dbReference type="Proteomes" id="UP001057402"/>
    </source>
</evidence>
<keyword evidence="2" id="KW-1185">Reference proteome</keyword>
<accession>A0ACB9LNH0</accession>
<sequence>MYAKCGLPDDVRAVFDGIVLKSPVSWTSMIYVYVRSVRKDDAAEVFRVAPVWSLYSWTALISVLLQSGKDINAMELYVEMNLERVEIVDPLVLSMLLSLCQYGTLGSCQAGS</sequence>
<evidence type="ECO:0000313" key="1">
    <source>
        <dbReference type="EMBL" id="KAI4312704.1"/>
    </source>
</evidence>
<proteinExistence type="predicted"/>
<name>A0ACB9LNH0_9MYRT</name>
<dbReference type="Proteomes" id="UP001057402">
    <property type="component" value="Chromosome 11"/>
</dbReference>
<reference evidence="2" key="1">
    <citation type="journal article" date="2023" name="Front. Plant Sci.">
        <title>Chromosomal-level genome assembly of Melastoma candidum provides insights into trichome evolution.</title>
        <authorList>
            <person name="Zhong Y."/>
            <person name="Wu W."/>
            <person name="Sun C."/>
            <person name="Zou P."/>
            <person name="Liu Y."/>
            <person name="Dai S."/>
            <person name="Zhou R."/>
        </authorList>
    </citation>
    <scope>NUCLEOTIDE SEQUENCE [LARGE SCALE GENOMIC DNA]</scope>
</reference>
<protein>
    <submittedName>
        <fullName evidence="1">Uncharacterized protein</fullName>
    </submittedName>
</protein>